<evidence type="ECO:0000313" key="6">
    <source>
        <dbReference type="EMBL" id="SCY56403.1"/>
    </source>
</evidence>
<gene>
    <name evidence="6" type="ORF">SAMN02927923_01688</name>
</gene>
<name>A0A1G5GXS5_9HYPH</name>
<dbReference type="CDD" id="cd06284">
    <property type="entry name" value="PBP1_LacI-like"/>
    <property type="match status" value="1"/>
</dbReference>
<dbReference type="InterPro" id="IPR000843">
    <property type="entry name" value="HTH_LacI"/>
</dbReference>
<dbReference type="Gene3D" id="1.10.260.40">
    <property type="entry name" value="lambda repressor-like DNA-binding domains"/>
    <property type="match status" value="1"/>
</dbReference>
<dbReference type="Pfam" id="PF13377">
    <property type="entry name" value="Peripla_BP_3"/>
    <property type="match status" value="1"/>
</dbReference>
<dbReference type="OrthoDB" id="7170131at2"/>
<dbReference type="InterPro" id="IPR010982">
    <property type="entry name" value="Lambda_DNA-bd_dom_sf"/>
</dbReference>
<dbReference type="PANTHER" id="PTHR30146:SF109">
    <property type="entry name" value="HTH-TYPE TRANSCRIPTIONAL REGULATOR GALS"/>
    <property type="match status" value="1"/>
</dbReference>
<dbReference type="PANTHER" id="PTHR30146">
    <property type="entry name" value="LACI-RELATED TRANSCRIPTIONAL REPRESSOR"/>
    <property type="match status" value="1"/>
</dbReference>
<dbReference type="RefSeq" id="WP_091133269.1">
    <property type="nucleotide sequence ID" value="NZ_FMVJ01000004.1"/>
</dbReference>
<organism evidence="6 7">
    <name type="scientific">Microvirga guangxiensis</name>
    <dbReference type="NCBI Taxonomy" id="549386"/>
    <lineage>
        <taxon>Bacteria</taxon>
        <taxon>Pseudomonadati</taxon>
        <taxon>Pseudomonadota</taxon>
        <taxon>Alphaproteobacteria</taxon>
        <taxon>Hyphomicrobiales</taxon>
        <taxon>Methylobacteriaceae</taxon>
        <taxon>Microvirga</taxon>
    </lineage>
</organism>
<dbReference type="Proteomes" id="UP000199569">
    <property type="component" value="Unassembled WGS sequence"/>
</dbReference>
<evidence type="ECO:0000256" key="4">
    <source>
        <dbReference type="SAM" id="MobiDB-lite"/>
    </source>
</evidence>
<keyword evidence="1" id="KW-0805">Transcription regulation</keyword>
<feature type="region of interest" description="Disordered" evidence="4">
    <location>
        <begin position="352"/>
        <end position="372"/>
    </location>
</feature>
<dbReference type="GO" id="GO:0003700">
    <property type="term" value="F:DNA-binding transcription factor activity"/>
    <property type="evidence" value="ECO:0007669"/>
    <property type="project" value="TreeGrafter"/>
</dbReference>
<evidence type="ECO:0000259" key="5">
    <source>
        <dbReference type="PROSITE" id="PS50932"/>
    </source>
</evidence>
<evidence type="ECO:0000256" key="3">
    <source>
        <dbReference type="ARBA" id="ARBA00023163"/>
    </source>
</evidence>
<dbReference type="SUPFAM" id="SSF47413">
    <property type="entry name" value="lambda repressor-like DNA-binding domains"/>
    <property type="match status" value="1"/>
</dbReference>
<dbReference type="PROSITE" id="PS00356">
    <property type="entry name" value="HTH_LACI_1"/>
    <property type="match status" value="1"/>
</dbReference>
<dbReference type="PROSITE" id="PS50932">
    <property type="entry name" value="HTH_LACI_2"/>
    <property type="match status" value="1"/>
</dbReference>
<evidence type="ECO:0000256" key="2">
    <source>
        <dbReference type="ARBA" id="ARBA00023125"/>
    </source>
</evidence>
<accession>A0A1G5GXS5</accession>
<dbReference type="STRING" id="549386.SAMN02927923_01688"/>
<dbReference type="Pfam" id="PF00356">
    <property type="entry name" value="LacI"/>
    <property type="match status" value="1"/>
</dbReference>
<dbReference type="SMART" id="SM00354">
    <property type="entry name" value="HTH_LACI"/>
    <property type="match status" value="1"/>
</dbReference>
<sequence length="372" mass="39601">MDESGPSGRPEQDDASSHRAVRIQDVAKLADVSTATVSRALATPERVSPEARARVFEAIAKTGYVPNPAARSLRSQKTHMVLVVLPDLSNTFFSKILRGIEERLFEAGYGMIISDLDGTPEKEAHFAAFIAAGRVDGAILLNGHLFGQTRMGGGATDRTGIPLVALCEAIPSADIPQIEIDNRGAASRMTQHLASLGHRSIAYVSGPESNILERERFLGYQDGLKAAGLPFDPGLVLPGDYTIEAGVAAGQNLAARSTRPSAVFCTSDEMAIGLIRTLLSAGLRVPGDISVAGFDDIEFAAVAEPALTTIHQPRRELGQAAASVLIDLLQGRPSPKRIRLDTDLVLRDSVAPPQNMLKAPAKTTRTRAMKPT</sequence>
<keyword evidence="7" id="KW-1185">Reference proteome</keyword>
<dbReference type="AlphaFoldDB" id="A0A1G5GXS5"/>
<dbReference type="CDD" id="cd01392">
    <property type="entry name" value="HTH_LacI"/>
    <property type="match status" value="1"/>
</dbReference>
<protein>
    <submittedName>
        <fullName evidence="6">Transcriptional regulator, LacI family</fullName>
    </submittedName>
</protein>
<dbReference type="InterPro" id="IPR028082">
    <property type="entry name" value="Peripla_BP_I"/>
</dbReference>
<dbReference type="SUPFAM" id="SSF53822">
    <property type="entry name" value="Periplasmic binding protein-like I"/>
    <property type="match status" value="1"/>
</dbReference>
<dbReference type="Gene3D" id="3.40.50.2300">
    <property type="match status" value="2"/>
</dbReference>
<dbReference type="EMBL" id="FMVJ01000004">
    <property type="protein sequence ID" value="SCY56403.1"/>
    <property type="molecule type" value="Genomic_DNA"/>
</dbReference>
<evidence type="ECO:0000313" key="7">
    <source>
        <dbReference type="Proteomes" id="UP000199569"/>
    </source>
</evidence>
<feature type="domain" description="HTH lacI-type" evidence="5">
    <location>
        <begin position="21"/>
        <end position="75"/>
    </location>
</feature>
<reference evidence="6 7" key="1">
    <citation type="submission" date="2016-10" db="EMBL/GenBank/DDBJ databases">
        <authorList>
            <person name="de Groot N.N."/>
        </authorList>
    </citation>
    <scope>NUCLEOTIDE SEQUENCE [LARGE SCALE GENOMIC DNA]</scope>
    <source>
        <strain evidence="6 7">CGMCC 1.7666</strain>
    </source>
</reference>
<evidence type="ECO:0000256" key="1">
    <source>
        <dbReference type="ARBA" id="ARBA00023015"/>
    </source>
</evidence>
<proteinExistence type="predicted"/>
<keyword evidence="2" id="KW-0238">DNA-binding</keyword>
<dbReference type="InterPro" id="IPR046335">
    <property type="entry name" value="LacI/GalR-like_sensor"/>
</dbReference>
<keyword evidence="3" id="KW-0804">Transcription</keyword>
<dbReference type="GO" id="GO:0000976">
    <property type="term" value="F:transcription cis-regulatory region binding"/>
    <property type="evidence" value="ECO:0007669"/>
    <property type="project" value="TreeGrafter"/>
</dbReference>